<reference evidence="3" key="1">
    <citation type="submission" date="2021-10" db="EMBL/GenBank/DDBJ databases">
        <title>Tropical sea cucumber genome reveals ecological adaptation and Cuvierian tubules defense mechanism.</title>
        <authorList>
            <person name="Chen T."/>
        </authorList>
    </citation>
    <scope>NUCLEOTIDE SEQUENCE</scope>
    <source>
        <strain evidence="3">Nanhai2018</strain>
        <tissue evidence="3">Muscle</tissue>
    </source>
</reference>
<dbReference type="EMBL" id="JAIZAY010000001">
    <property type="protein sequence ID" value="KAJ8049016.1"/>
    <property type="molecule type" value="Genomic_DNA"/>
</dbReference>
<gene>
    <name evidence="3" type="ORF">HOLleu_01558</name>
</gene>
<feature type="coiled-coil region" evidence="1">
    <location>
        <begin position="134"/>
        <end position="175"/>
    </location>
</feature>
<feature type="region of interest" description="Disordered" evidence="2">
    <location>
        <begin position="76"/>
        <end position="121"/>
    </location>
</feature>
<name>A0A9Q1CPI0_HOLLE</name>
<dbReference type="OrthoDB" id="10068393at2759"/>
<sequence length="635" mass="73827">MGKTRAQIQADYRQRKKQKLGQAVFLKAESERQKKYYVPVAALTQRQKRERREKVNIRVRKHRAFIKKINEGAKNSLERFNEDGNSRENPNPDFEEEECDSAISDGSSETAGPSQSQRSPLLVKFQFKKKVSTRKRTSRALSKAHRRIQQLQLKLQSAERKNKTLSKRYERAVKKIPVEKTDEHKTTPRSKTAIQLRDAGLSPRSVPNKIKKQLTFTNVVLDEIREASQQNRKTNEKSVLNQIVSGRVLKNYRLIRYASKQTGLKRQNLARVRSKNVTQCLQKRHIRRSWNMLHDDVVKFLSRDDNSRLMPGKGDACKSGEGKAQIRVLNDYVANLYLKYKSENVEKRRVSLTAFQRIRRSQRHIKLVQYACRSTSLCQKHQNMALKLKALKRLGLVTKENPDEFIKNNNEGAINKMMDTLMTEKVADLVHYEEWGRVSSDQGKKKTKLKREVLKKDEFSELFKTESANFRDHVERVKAQYVAIKKCKENLNKDECLVQMDFAENYTCVPLEEVQSGYWNQEGVTLHPMVMYYRDENQTLKHHSFVAVSDDKNHNASTIFSIVKDLVPRLVKIVPSLKRVHYWTDSPTAQYRNKTIFSLVSDHHELFNGIFASWNYFEAGHGKGPCDGIGRTRSQ</sequence>
<evidence type="ECO:0000313" key="3">
    <source>
        <dbReference type="EMBL" id="KAJ8049016.1"/>
    </source>
</evidence>
<protein>
    <submittedName>
        <fullName evidence="3">Uncharacterized protein</fullName>
    </submittedName>
</protein>
<evidence type="ECO:0000256" key="2">
    <source>
        <dbReference type="SAM" id="MobiDB-lite"/>
    </source>
</evidence>
<evidence type="ECO:0000256" key="1">
    <source>
        <dbReference type="SAM" id="Coils"/>
    </source>
</evidence>
<feature type="compositionally biased region" description="Basic and acidic residues" evidence="2">
    <location>
        <begin position="76"/>
        <end position="86"/>
    </location>
</feature>
<keyword evidence="4" id="KW-1185">Reference proteome</keyword>
<keyword evidence="1" id="KW-0175">Coiled coil</keyword>
<dbReference type="AlphaFoldDB" id="A0A9Q1CPI0"/>
<dbReference type="PANTHER" id="PTHR46601:SF1">
    <property type="entry name" value="ADF-H DOMAIN-CONTAINING PROTEIN"/>
    <property type="match status" value="1"/>
</dbReference>
<organism evidence="3 4">
    <name type="scientific">Holothuria leucospilota</name>
    <name type="common">Black long sea cucumber</name>
    <name type="synonym">Mertensiothuria leucospilota</name>
    <dbReference type="NCBI Taxonomy" id="206669"/>
    <lineage>
        <taxon>Eukaryota</taxon>
        <taxon>Metazoa</taxon>
        <taxon>Echinodermata</taxon>
        <taxon>Eleutherozoa</taxon>
        <taxon>Echinozoa</taxon>
        <taxon>Holothuroidea</taxon>
        <taxon>Aspidochirotacea</taxon>
        <taxon>Aspidochirotida</taxon>
        <taxon>Holothuriidae</taxon>
        <taxon>Holothuria</taxon>
    </lineage>
</organism>
<proteinExistence type="predicted"/>
<accession>A0A9Q1CPI0</accession>
<comment type="caution">
    <text evidence="3">The sequence shown here is derived from an EMBL/GenBank/DDBJ whole genome shotgun (WGS) entry which is preliminary data.</text>
</comment>
<dbReference type="Proteomes" id="UP001152320">
    <property type="component" value="Chromosome 1"/>
</dbReference>
<dbReference type="PANTHER" id="PTHR46601">
    <property type="entry name" value="ULP_PROTEASE DOMAIN-CONTAINING PROTEIN"/>
    <property type="match status" value="1"/>
</dbReference>
<feature type="compositionally biased region" description="Polar residues" evidence="2">
    <location>
        <begin position="104"/>
        <end position="119"/>
    </location>
</feature>
<evidence type="ECO:0000313" key="4">
    <source>
        <dbReference type="Proteomes" id="UP001152320"/>
    </source>
</evidence>